<dbReference type="Pfam" id="PF00107">
    <property type="entry name" value="ADH_zinc_N"/>
    <property type="match status" value="1"/>
</dbReference>
<accession>A0A0D6MQI9</accession>
<dbReference type="OrthoDB" id="9787435at2"/>
<keyword evidence="3" id="KW-1185">Reference proteome</keyword>
<sequence>MKAAIVQQPGSMPVYGDFAEPVAHAGEVAVQVTASALSQLARGRASGTHYSAKNNFPFVAGVDGVGRLDDGTRVYFLLPRSPFGAMADRTVVSNGHWLPLPDSLDDVAAAVIANPGMSSWAALTERARLVKGETVLINGATGAAGKLAVRIARHLGAARVIATGRNATVLRTIGADLVVPLGEDEEAFEAALREHFGSGIDVVLDYLWGASARSILIAGAKASPAGIPVRFVQIGAAAGGEIALPAAVLRSSAIKIMGSGLGSVGLQSLITAIDGVFQAAAKAKLTLDYHAVPLAEVAATWGDQGQRIVYLPN</sequence>
<dbReference type="SMART" id="SM00829">
    <property type="entry name" value="PKS_ER"/>
    <property type="match status" value="1"/>
</dbReference>
<gene>
    <name evidence="2" type="ORF">Tasa_048_163</name>
</gene>
<dbReference type="SUPFAM" id="SSF51735">
    <property type="entry name" value="NAD(P)-binding Rossmann-fold domains"/>
    <property type="match status" value="1"/>
</dbReference>
<dbReference type="SUPFAM" id="SSF50129">
    <property type="entry name" value="GroES-like"/>
    <property type="match status" value="1"/>
</dbReference>
<dbReference type="AlphaFoldDB" id="A0A0D6MQI9"/>
<feature type="domain" description="Enoyl reductase (ER)" evidence="1">
    <location>
        <begin position="10"/>
        <end position="309"/>
    </location>
</feature>
<name>A0A0D6MQI9_9PROT</name>
<dbReference type="STRING" id="1231623.Tasa_048_163"/>
<dbReference type="InterPro" id="IPR013149">
    <property type="entry name" value="ADH-like_C"/>
</dbReference>
<dbReference type="Gene3D" id="3.90.180.10">
    <property type="entry name" value="Medium-chain alcohol dehydrogenases, catalytic domain"/>
    <property type="match status" value="1"/>
</dbReference>
<evidence type="ECO:0000313" key="3">
    <source>
        <dbReference type="Proteomes" id="UP000032679"/>
    </source>
</evidence>
<dbReference type="RefSeq" id="WP_048850730.1">
    <property type="nucleotide sequence ID" value="NZ_BALE01000048.1"/>
</dbReference>
<organism evidence="2 3">
    <name type="scientific">Tanticharoenia sakaeratensis NBRC 103193</name>
    <dbReference type="NCBI Taxonomy" id="1231623"/>
    <lineage>
        <taxon>Bacteria</taxon>
        <taxon>Pseudomonadati</taxon>
        <taxon>Pseudomonadota</taxon>
        <taxon>Alphaproteobacteria</taxon>
        <taxon>Acetobacterales</taxon>
        <taxon>Acetobacteraceae</taxon>
        <taxon>Tanticharoenia</taxon>
    </lineage>
</organism>
<reference evidence="2 3" key="1">
    <citation type="submission" date="2012-10" db="EMBL/GenBank/DDBJ databases">
        <title>Genome sequencing of Tanticharoenia sakaeratensis NBRC 103193.</title>
        <authorList>
            <person name="Azuma Y."/>
            <person name="Hadano H."/>
            <person name="Hirakawa H."/>
            <person name="Matsushita K."/>
        </authorList>
    </citation>
    <scope>NUCLEOTIDE SEQUENCE [LARGE SCALE GENOMIC DNA]</scope>
    <source>
        <strain evidence="2 3">NBRC 103193</strain>
    </source>
</reference>
<dbReference type="InterPro" id="IPR036291">
    <property type="entry name" value="NAD(P)-bd_dom_sf"/>
</dbReference>
<protein>
    <submittedName>
        <fullName evidence="2">Alcohol dehydrogenase zinc-binding domain-containing protein</fullName>
    </submittedName>
</protein>
<dbReference type="InterPro" id="IPR020843">
    <property type="entry name" value="ER"/>
</dbReference>
<evidence type="ECO:0000313" key="2">
    <source>
        <dbReference type="EMBL" id="GAN55538.1"/>
    </source>
</evidence>
<dbReference type="PANTHER" id="PTHR43677:SF11">
    <property type="entry name" value="ZINC-CONTAINING ALCOHOL DEHYDROGENASE"/>
    <property type="match status" value="1"/>
</dbReference>
<dbReference type="Proteomes" id="UP000032679">
    <property type="component" value="Unassembled WGS sequence"/>
</dbReference>
<dbReference type="PANTHER" id="PTHR43677">
    <property type="entry name" value="SHORT-CHAIN DEHYDROGENASE/REDUCTASE"/>
    <property type="match status" value="1"/>
</dbReference>
<dbReference type="GO" id="GO:0016491">
    <property type="term" value="F:oxidoreductase activity"/>
    <property type="evidence" value="ECO:0007669"/>
    <property type="project" value="InterPro"/>
</dbReference>
<proteinExistence type="predicted"/>
<evidence type="ECO:0000259" key="1">
    <source>
        <dbReference type="SMART" id="SM00829"/>
    </source>
</evidence>
<dbReference type="EMBL" id="BALE01000048">
    <property type="protein sequence ID" value="GAN55538.1"/>
    <property type="molecule type" value="Genomic_DNA"/>
</dbReference>
<dbReference type="InterPro" id="IPR011032">
    <property type="entry name" value="GroES-like_sf"/>
</dbReference>
<dbReference type="Gene3D" id="3.40.50.720">
    <property type="entry name" value="NAD(P)-binding Rossmann-like Domain"/>
    <property type="match status" value="1"/>
</dbReference>
<comment type="caution">
    <text evidence="2">The sequence shown here is derived from an EMBL/GenBank/DDBJ whole genome shotgun (WGS) entry which is preliminary data.</text>
</comment>
<dbReference type="InterPro" id="IPR051397">
    <property type="entry name" value="Zn-ADH-like_protein"/>
</dbReference>